<evidence type="ECO:0000313" key="3">
    <source>
        <dbReference type="Proteomes" id="UP000700334"/>
    </source>
</evidence>
<feature type="non-terminal residue" evidence="2">
    <location>
        <position position="1"/>
    </location>
</feature>
<dbReference type="PANTHER" id="PTHR31434:SF2">
    <property type="entry name" value="S PHASE CYCLIN A-ASSOCIATED PROTEIN IN THE ENDOPLASMIC RETICULUM"/>
    <property type="match status" value="1"/>
</dbReference>
<feature type="region of interest" description="Disordered" evidence="1">
    <location>
        <begin position="140"/>
        <end position="169"/>
    </location>
</feature>
<sequence>FSKPVDDTCELRNHIRVWRNEKLEEADCSKQTKFNGMGNKDVFRMSYNLKFISKQNPLMLPIWPLQVSVDLTRRLPTKMDGKILKNGRFFSQEDLLVHDQQKIMEEKLLQAECKCDVPLQATMKIAQEEKSKINKIAFTNTPNAQNTHPDARKGESLRIHSGKSRRWRRTIDSTQQETMEEPNTDLNCDDRIQRHLETLKRKAAELNREQHANTGYVPTLDPYERKKQSFLCNVLISEVYRLALFRGKIPVSYEKKITASKDLNSEMGKWS</sequence>
<comment type="caution">
    <text evidence="2">The sequence shown here is derived from an EMBL/GenBank/DDBJ whole genome shotgun (WGS) entry which is preliminary data.</text>
</comment>
<feature type="compositionally biased region" description="Basic and acidic residues" evidence="1">
    <location>
        <begin position="149"/>
        <end position="158"/>
    </location>
</feature>
<dbReference type="OrthoDB" id="71500at2759"/>
<dbReference type="AlphaFoldDB" id="A0A8J6AP68"/>
<keyword evidence="3" id="KW-1185">Reference proteome</keyword>
<organism evidence="2 3">
    <name type="scientific">Galemys pyrenaicus</name>
    <name type="common">Iberian desman</name>
    <name type="synonym">Pyrenean desman</name>
    <dbReference type="NCBI Taxonomy" id="202257"/>
    <lineage>
        <taxon>Eukaryota</taxon>
        <taxon>Metazoa</taxon>
        <taxon>Chordata</taxon>
        <taxon>Craniata</taxon>
        <taxon>Vertebrata</taxon>
        <taxon>Euteleostomi</taxon>
        <taxon>Mammalia</taxon>
        <taxon>Eutheria</taxon>
        <taxon>Laurasiatheria</taxon>
        <taxon>Eulipotyphla</taxon>
        <taxon>Talpidae</taxon>
        <taxon>Galemys</taxon>
    </lineage>
</organism>
<dbReference type="EMBL" id="JAGFMF010011453">
    <property type="protein sequence ID" value="KAG8522045.1"/>
    <property type="molecule type" value="Genomic_DNA"/>
</dbReference>
<name>A0A8J6AP68_GALPY</name>
<dbReference type="Proteomes" id="UP000700334">
    <property type="component" value="Unassembled WGS sequence"/>
</dbReference>
<accession>A0A8J6AP68</accession>
<evidence type="ECO:0000313" key="2">
    <source>
        <dbReference type="EMBL" id="KAG8522045.1"/>
    </source>
</evidence>
<feature type="non-terminal residue" evidence="2">
    <location>
        <position position="271"/>
    </location>
</feature>
<proteinExistence type="predicted"/>
<gene>
    <name evidence="2" type="ORF">J0S82_015228</name>
</gene>
<reference evidence="2" key="1">
    <citation type="journal article" date="2021" name="Evol. Appl.">
        <title>The genome of the Pyrenean desman and the effects of bottlenecks and inbreeding on the genomic landscape of an endangered species.</title>
        <authorList>
            <person name="Escoda L."/>
            <person name="Castresana J."/>
        </authorList>
    </citation>
    <scope>NUCLEOTIDE SEQUENCE</scope>
    <source>
        <strain evidence="2">IBE-C5619</strain>
    </source>
</reference>
<dbReference type="PANTHER" id="PTHR31434">
    <property type="entry name" value="S PHASE CYCLIN A-ASSOCIATED PROTEIN IN THE ENDOPLASMIC RETICULUM"/>
    <property type="match status" value="1"/>
</dbReference>
<protein>
    <submittedName>
        <fullName evidence="2">S phase cyclin A-associated protein in the endoplasmic reticulum</fullName>
    </submittedName>
</protein>
<evidence type="ECO:0000256" key="1">
    <source>
        <dbReference type="SAM" id="MobiDB-lite"/>
    </source>
</evidence>